<evidence type="ECO:0000313" key="2">
    <source>
        <dbReference type="Proteomes" id="UP000325606"/>
    </source>
</evidence>
<dbReference type="InterPro" id="IPR021936">
    <property type="entry name" value="DUF3549"/>
</dbReference>
<organism evidence="1 2">
    <name type="scientific">Nitrincola iocasae</name>
    <dbReference type="NCBI Taxonomy" id="2614693"/>
    <lineage>
        <taxon>Bacteria</taxon>
        <taxon>Pseudomonadati</taxon>
        <taxon>Pseudomonadota</taxon>
        <taxon>Gammaproteobacteria</taxon>
        <taxon>Oceanospirillales</taxon>
        <taxon>Oceanospirillaceae</taxon>
        <taxon>Nitrincola</taxon>
    </lineage>
</organism>
<dbReference type="EMBL" id="CP044222">
    <property type="protein sequence ID" value="QEW05822.1"/>
    <property type="molecule type" value="Genomic_DNA"/>
</dbReference>
<keyword evidence="2" id="KW-1185">Reference proteome</keyword>
<accession>A0A5J6LC93</accession>
<evidence type="ECO:0000313" key="1">
    <source>
        <dbReference type="EMBL" id="QEW05822.1"/>
    </source>
</evidence>
<dbReference type="KEGG" id="nik:F5I99_04600"/>
<gene>
    <name evidence="1" type="ORF">F5I99_04600</name>
</gene>
<dbReference type="RefSeq" id="WP_151053864.1">
    <property type="nucleotide sequence ID" value="NZ_CP044222.1"/>
</dbReference>
<dbReference type="Proteomes" id="UP000325606">
    <property type="component" value="Chromosome"/>
</dbReference>
<dbReference type="AlphaFoldDB" id="A0A5J6LC93"/>
<protein>
    <submittedName>
        <fullName evidence="1">DUF3549 family protein</fullName>
    </submittedName>
</protein>
<sequence>MEKLLTQLLQHDDNRLRIFDMGRRISKLPIDTFTRVEQNRIPYPLPFLHHAWVGLLLWNPSAKDQNLIWFLKLPLDEQGYLIQAARDDIVNRLLQNAIDPQSEQDALKDNPFAFTPDQEKMASFHALASCTLKTPASRYYEDVQQYLAGQLDRDYWSNLGLQGLADYVMRLDQGDNTNQLCKCISQLPEPLLLMLARLLEHTQPNPALQQRLADHLLQLLQHADTPPELIAALIRSLCGGSDKIRDQAIDAVLASPYALEAEVIVALATRCHTSLNQPQRLQRFLEQLAAGKAGQLGFNRILSDLMFLADLRPRILEAFRDPNRSEQLSQAIGEMLGSGFSTTGHAH</sequence>
<name>A0A5J6LC93_9GAMM</name>
<reference evidence="1 2" key="1">
    <citation type="submission" date="2019-09" db="EMBL/GenBank/DDBJ databases">
        <title>Nitrincola iocasae sp. nov., a bacterium isolated from the sediment collected at a cold seep field in South China Sea.</title>
        <authorList>
            <person name="Zhang H."/>
            <person name="Wang H."/>
            <person name="Li C."/>
        </authorList>
    </citation>
    <scope>NUCLEOTIDE SEQUENCE [LARGE SCALE GENOMIC DNA]</scope>
    <source>
        <strain evidence="1 2">KXZD1103</strain>
    </source>
</reference>
<proteinExistence type="predicted"/>
<dbReference type="Pfam" id="PF12069">
    <property type="entry name" value="DUF3549"/>
    <property type="match status" value="1"/>
</dbReference>